<sequence length="328" mass="37066">AGKFLFDPLTGDPTILALERAKRPQSFDVAVESIAVDATKKVDPFAKGNEHLTPPATYQDADDWNVRCFANKYPLLLDHEIIVHSPFEDKDIEDLDCAQNEKIIRAFLNRVSFYGSQGKEVIIIRAFLNRVSFYGSQGKEVIIFNNRGGKAGASLMHPHSQIVAAQGFPGEVAKEKSSALKYYNEKNSCFWCNERNVALAAGARVVRESSHFVVYVPSACRWSYEASLVSKNHKPNFGFIDEQEIHDLAVVLRGLLRAYDALFDRPDRNFWIHTMQYEPYHWHMGFLPHIKVFGALELGSGIWVSDKATPEDAAAQLREKMQALCRED</sequence>
<dbReference type="AlphaFoldDB" id="A0A0G1RHE7"/>
<evidence type="ECO:0000256" key="7">
    <source>
        <dbReference type="ARBA" id="ARBA00023277"/>
    </source>
</evidence>
<dbReference type="InterPro" id="IPR005849">
    <property type="entry name" value="GalP_Utransf_N"/>
</dbReference>
<evidence type="ECO:0000256" key="4">
    <source>
        <dbReference type="ARBA" id="ARBA00022695"/>
    </source>
</evidence>
<feature type="non-terminal residue" evidence="11">
    <location>
        <position position="1"/>
    </location>
</feature>
<evidence type="ECO:0000256" key="2">
    <source>
        <dbReference type="ARBA" id="ARBA00010951"/>
    </source>
</evidence>
<dbReference type="InterPro" id="IPR053177">
    <property type="entry name" value="ADP-glucose_phosphorylase"/>
</dbReference>
<feature type="domain" description="Galactose-1-phosphate uridyl transferase C-terminal" evidence="10">
    <location>
        <begin position="180"/>
        <end position="274"/>
    </location>
</feature>
<keyword evidence="6" id="KW-0862">Zinc</keyword>
<dbReference type="Pfam" id="PF02744">
    <property type="entry name" value="GalP_UDP_tr_C"/>
    <property type="match status" value="1"/>
</dbReference>
<evidence type="ECO:0000256" key="3">
    <source>
        <dbReference type="ARBA" id="ARBA00022679"/>
    </source>
</evidence>
<dbReference type="PANTHER" id="PTHR42763">
    <property type="entry name" value="ADP-GLUCOSE PHOSPHORYLASE"/>
    <property type="match status" value="1"/>
</dbReference>
<evidence type="ECO:0000259" key="10">
    <source>
        <dbReference type="Pfam" id="PF02744"/>
    </source>
</evidence>
<evidence type="ECO:0000313" key="11">
    <source>
        <dbReference type="EMBL" id="KKU56576.1"/>
    </source>
</evidence>
<keyword evidence="3 11" id="KW-0808">Transferase</keyword>
<feature type="domain" description="Galactose-1-phosphate uridyl transferase N-terminal" evidence="9">
    <location>
        <begin position="80"/>
        <end position="167"/>
    </location>
</feature>
<keyword evidence="5" id="KW-0479">Metal-binding</keyword>
<dbReference type="GO" id="GO:0008108">
    <property type="term" value="F:UDP-glucose:hexose-1-phosphate uridylyltransferase activity"/>
    <property type="evidence" value="ECO:0007669"/>
    <property type="project" value="InterPro"/>
</dbReference>
<dbReference type="Proteomes" id="UP000034684">
    <property type="component" value="Unassembled WGS sequence"/>
</dbReference>
<dbReference type="EMBL" id="LCNN01000030">
    <property type="protein sequence ID" value="KKU56576.1"/>
    <property type="molecule type" value="Genomic_DNA"/>
</dbReference>
<evidence type="ECO:0000256" key="8">
    <source>
        <dbReference type="PIRSR" id="PIRSR000808-1"/>
    </source>
</evidence>
<organism evidence="11 12">
    <name type="scientific">candidate division WWE3 bacterium GW2011_GWB1_47_11</name>
    <dbReference type="NCBI Taxonomy" id="1619117"/>
    <lineage>
        <taxon>Bacteria</taxon>
        <taxon>Katanobacteria</taxon>
    </lineage>
</organism>
<evidence type="ECO:0000256" key="1">
    <source>
        <dbReference type="ARBA" id="ARBA00001947"/>
    </source>
</evidence>
<protein>
    <submittedName>
        <fullName evidence="11">Galactose-1-phosphate uridylyltransferase</fullName>
    </submittedName>
</protein>
<dbReference type="InterPro" id="IPR036265">
    <property type="entry name" value="HIT-like_sf"/>
</dbReference>
<dbReference type="GO" id="GO:0008270">
    <property type="term" value="F:zinc ion binding"/>
    <property type="evidence" value="ECO:0007669"/>
    <property type="project" value="InterPro"/>
</dbReference>
<evidence type="ECO:0000256" key="5">
    <source>
        <dbReference type="ARBA" id="ARBA00022723"/>
    </source>
</evidence>
<dbReference type="SUPFAM" id="SSF54197">
    <property type="entry name" value="HIT-like"/>
    <property type="match status" value="2"/>
</dbReference>
<keyword evidence="7" id="KW-0119">Carbohydrate metabolism</keyword>
<feature type="active site" description="Tele-UMP-histidine intermediate" evidence="8">
    <location>
        <position position="159"/>
    </location>
</feature>
<comment type="caution">
    <text evidence="11">The sequence shown here is derived from an EMBL/GenBank/DDBJ whole genome shotgun (WGS) entry which is preliminary data.</text>
</comment>
<dbReference type="InterPro" id="IPR001937">
    <property type="entry name" value="GalP_UDPtransf1"/>
</dbReference>
<dbReference type="PIRSF" id="PIRSF000808">
    <property type="entry name" value="GalT"/>
    <property type="match status" value="1"/>
</dbReference>
<name>A0A0G1RHE7_UNCKA</name>
<evidence type="ECO:0000256" key="6">
    <source>
        <dbReference type="ARBA" id="ARBA00022833"/>
    </source>
</evidence>
<dbReference type="Pfam" id="PF01087">
    <property type="entry name" value="GalP_UDP_transf"/>
    <property type="match status" value="1"/>
</dbReference>
<dbReference type="UniPathway" id="UPA00214"/>
<keyword evidence="4 11" id="KW-0548">Nucleotidyltransferase</keyword>
<accession>A0A0G1RHE7</accession>
<evidence type="ECO:0000259" key="9">
    <source>
        <dbReference type="Pfam" id="PF01087"/>
    </source>
</evidence>
<gene>
    <name evidence="11" type="ORF">UX79_C0030G0008</name>
</gene>
<reference evidence="11 12" key="1">
    <citation type="journal article" date="2015" name="Nature">
        <title>rRNA introns, odd ribosomes, and small enigmatic genomes across a large radiation of phyla.</title>
        <authorList>
            <person name="Brown C.T."/>
            <person name="Hug L.A."/>
            <person name="Thomas B.C."/>
            <person name="Sharon I."/>
            <person name="Castelle C.J."/>
            <person name="Singh A."/>
            <person name="Wilkins M.J."/>
            <person name="Williams K.H."/>
            <person name="Banfield J.F."/>
        </authorList>
    </citation>
    <scope>NUCLEOTIDE SEQUENCE [LARGE SCALE GENOMIC DNA]</scope>
</reference>
<proteinExistence type="inferred from homology"/>
<dbReference type="GO" id="GO:0006012">
    <property type="term" value="P:galactose metabolic process"/>
    <property type="evidence" value="ECO:0007669"/>
    <property type="project" value="UniProtKB-UniPathway"/>
</dbReference>
<comment type="similarity">
    <text evidence="2">Belongs to the galactose-1-phosphate uridylyltransferase type 1 family.</text>
</comment>
<dbReference type="Gene3D" id="3.30.428.10">
    <property type="entry name" value="HIT-like"/>
    <property type="match status" value="2"/>
</dbReference>
<dbReference type="InterPro" id="IPR005850">
    <property type="entry name" value="GalP_Utransf_C"/>
</dbReference>
<evidence type="ECO:0000313" key="12">
    <source>
        <dbReference type="Proteomes" id="UP000034684"/>
    </source>
</evidence>
<dbReference type="PANTHER" id="PTHR42763:SF2">
    <property type="entry name" value="ADP-GLUCOSE PHOSPHORYLASE"/>
    <property type="match status" value="1"/>
</dbReference>
<comment type="cofactor">
    <cofactor evidence="1">
        <name>Zn(2+)</name>
        <dbReference type="ChEBI" id="CHEBI:29105"/>
    </cofactor>
</comment>